<reference evidence="7" key="1">
    <citation type="submission" date="2015-09" db="EMBL/GenBank/DDBJ databases">
        <authorList>
            <consortium name="Pathogen Informatics"/>
        </authorList>
    </citation>
    <scope>NUCLEOTIDE SEQUENCE [LARGE SCALE GENOMIC DNA]</scope>
    <source>
        <strain evidence="7">Lake Konstanz</strain>
    </source>
</reference>
<evidence type="ECO:0000256" key="5">
    <source>
        <dbReference type="SAM" id="MobiDB-lite"/>
    </source>
</evidence>
<dbReference type="PANTHER" id="PTHR12652">
    <property type="entry name" value="PEROXISOMAL BIOGENESIS FACTOR 11"/>
    <property type="match status" value="1"/>
</dbReference>
<dbReference type="GO" id="GO:0005778">
    <property type="term" value="C:peroxisomal membrane"/>
    <property type="evidence" value="ECO:0007669"/>
    <property type="project" value="UniProtKB-SubCell"/>
</dbReference>
<name>A0A0S4JT81_BODSA</name>
<feature type="compositionally biased region" description="Polar residues" evidence="5">
    <location>
        <begin position="276"/>
        <end position="286"/>
    </location>
</feature>
<dbReference type="AlphaFoldDB" id="A0A0S4JT81"/>
<keyword evidence="1" id="KW-0962">Peroxisome biogenesis</keyword>
<evidence type="ECO:0000256" key="2">
    <source>
        <dbReference type="ARBA" id="ARBA00023136"/>
    </source>
</evidence>
<gene>
    <name evidence="6" type="ORF">BSAL_44780</name>
</gene>
<evidence type="ECO:0000256" key="1">
    <source>
        <dbReference type="ARBA" id="ARBA00022593"/>
    </source>
</evidence>
<evidence type="ECO:0000313" key="6">
    <source>
        <dbReference type="EMBL" id="CUG93788.1"/>
    </source>
</evidence>
<protein>
    <submittedName>
        <fullName evidence="6">Uncharacterized protein</fullName>
    </submittedName>
</protein>
<accession>A0A0S4JT81</accession>
<sequence>MASVVDRLKITSQDPFQELTLKTRVRQLLHTHQGRDKLFKVLQYGLRLQLWWQGVDTQAAYIADSSRTLTTTEKNLMTTMNTRRLFRVGRFVGEFVRLHVTLIKCSEIIYTQSRNPSMSLFLQLQMVIDIVARVLMLVKSMCEDVAYLAQKGFLHTTVAERLLQISAKCALPVLTVDFALNTLRLAQGVMDAASPVDAEFSSAGGAARKTSIGRDRSFSLLTEYDTVDKIRKRGPAGTPANGTPTPQSPSQQDLTPPAVTAASSRDDLEASEERSSSPTPKVTSPAVANSSFLWDNSAAANAEDRRRCDASSIVVVNSYAMLFWADFELHWIFVTEMKLLLDIFVALSVVRGWQQWKGVISGAGFVSGLLSVYRVWTYGR</sequence>
<dbReference type="VEuPathDB" id="TriTrypDB:BSAL_44780"/>
<dbReference type="PANTHER" id="PTHR12652:SF50">
    <property type="entry name" value="PEROXIN 11"/>
    <property type="match status" value="1"/>
</dbReference>
<keyword evidence="3" id="KW-0576">Peroxisome</keyword>
<feature type="region of interest" description="Disordered" evidence="5">
    <location>
        <begin position="231"/>
        <end position="286"/>
    </location>
</feature>
<feature type="compositionally biased region" description="Low complexity" evidence="5">
    <location>
        <begin position="235"/>
        <end position="245"/>
    </location>
</feature>
<dbReference type="Proteomes" id="UP000051952">
    <property type="component" value="Unassembled WGS sequence"/>
</dbReference>
<keyword evidence="2" id="KW-0472">Membrane</keyword>
<feature type="compositionally biased region" description="Basic and acidic residues" evidence="5">
    <location>
        <begin position="264"/>
        <end position="275"/>
    </location>
</feature>
<dbReference type="OrthoDB" id="411017at2759"/>
<dbReference type="OMA" id="FVRMRVT"/>
<dbReference type="InterPro" id="IPR008733">
    <property type="entry name" value="PEX11"/>
</dbReference>
<comment type="subcellular location">
    <subcellularLocation>
        <location evidence="4">Peroxisome membrane</location>
    </subcellularLocation>
</comment>
<evidence type="ECO:0000256" key="3">
    <source>
        <dbReference type="ARBA" id="ARBA00023140"/>
    </source>
</evidence>
<organism evidence="6 7">
    <name type="scientific">Bodo saltans</name>
    <name type="common">Flagellated protozoan</name>
    <dbReference type="NCBI Taxonomy" id="75058"/>
    <lineage>
        <taxon>Eukaryota</taxon>
        <taxon>Discoba</taxon>
        <taxon>Euglenozoa</taxon>
        <taxon>Kinetoplastea</taxon>
        <taxon>Metakinetoplastina</taxon>
        <taxon>Eubodonida</taxon>
        <taxon>Bodonidae</taxon>
        <taxon>Bodo</taxon>
    </lineage>
</organism>
<dbReference type="Pfam" id="PF05648">
    <property type="entry name" value="PEX11"/>
    <property type="match status" value="1"/>
</dbReference>
<dbReference type="EMBL" id="CYKH01002195">
    <property type="protein sequence ID" value="CUG93788.1"/>
    <property type="molecule type" value="Genomic_DNA"/>
</dbReference>
<dbReference type="GO" id="GO:0016559">
    <property type="term" value="P:peroxisome fission"/>
    <property type="evidence" value="ECO:0007669"/>
    <property type="project" value="InterPro"/>
</dbReference>
<evidence type="ECO:0000313" key="7">
    <source>
        <dbReference type="Proteomes" id="UP000051952"/>
    </source>
</evidence>
<proteinExistence type="predicted"/>
<keyword evidence="7" id="KW-1185">Reference proteome</keyword>
<evidence type="ECO:0000256" key="4">
    <source>
        <dbReference type="ARBA" id="ARBA00046271"/>
    </source>
</evidence>